<feature type="domain" description="C2H2-type" evidence="9">
    <location>
        <begin position="245"/>
        <end position="274"/>
    </location>
</feature>
<dbReference type="PANTHER" id="PTHR23235">
    <property type="entry name" value="KRUEPPEL-LIKE TRANSCRIPTION FACTOR"/>
    <property type="match status" value="1"/>
</dbReference>
<dbReference type="SMART" id="SM00355">
    <property type="entry name" value="ZnF_C2H2"/>
    <property type="match status" value="3"/>
</dbReference>
<protein>
    <submittedName>
        <fullName evidence="11">C2H2-type domain-containing protein</fullName>
    </submittedName>
</protein>
<feature type="region of interest" description="Disordered" evidence="8">
    <location>
        <begin position="123"/>
        <end position="163"/>
    </location>
</feature>
<dbReference type="AlphaFoldDB" id="A0A914UJN1"/>
<evidence type="ECO:0000256" key="4">
    <source>
        <dbReference type="ARBA" id="ARBA00022833"/>
    </source>
</evidence>
<dbReference type="PROSITE" id="PS50157">
    <property type="entry name" value="ZINC_FINGER_C2H2_2"/>
    <property type="match status" value="3"/>
</dbReference>
<keyword evidence="10" id="KW-1185">Reference proteome</keyword>
<evidence type="ECO:0000256" key="1">
    <source>
        <dbReference type="ARBA" id="ARBA00022723"/>
    </source>
</evidence>
<dbReference type="GO" id="GO:0000978">
    <property type="term" value="F:RNA polymerase II cis-regulatory region sequence-specific DNA binding"/>
    <property type="evidence" value="ECO:0007669"/>
    <property type="project" value="TreeGrafter"/>
</dbReference>
<name>A0A914UJN1_9BILA</name>
<evidence type="ECO:0000256" key="7">
    <source>
        <dbReference type="PROSITE-ProRule" id="PRU00042"/>
    </source>
</evidence>
<evidence type="ECO:0000259" key="9">
    <source>
        <dbReference type="PROSITE" id="PS50157"/>
    </source>
</evidence>
<keyword evidence="5" id="KW-0805">Transcription regulation</keyword>
<sequence>MLPNPQQGMTSSSPVPELNEIWQDISEFLQSENFTVGVDGVQRRIFNHGAYSPLETPTFASINPTIGYAAAAAASAADDLSAPSSFVESMDHSPAEPAPPPISLGFPPLPIKCEPPATPPQFFESPSPADLPAMPPCSHMMHGLNIDGAGRPSLSPPSSPDERRQLVSINSLYHHAGAYRPSMTPPESPLTGNLSELLTANELENGGGRRRKTSSSESSGSESPEPGRRRRQSVANGATKKSSIHLCTHPGCPKKYSKSSHLKAHMRTHSGEKPYCCNWPGCGWKFARSDELTRHYRKHTGDRPFQCSLCDRAFSRSDHLSLHMKRHSAV</sequence>
<evidence type="ECO:0000256" key="6">
    <source>
        <dbReference type="ARBA" id="ARBA00023163"/>
    </source>
</evidence>
<dbReference type="PROSITE" id="PS00028">
    <property type="entry name" value="ZINC_FINGER_C2H2_1"/>
    <property type="match status" value="3"/>
</dbReference>
<evidence type="ECO:0000313" key="11">
    <source>
        <dbReference type="WBParaSite" id="PSAMB.scaffold1051size36673.g10791.t1"/>
    </source>
</evidence>
<dbReference type="PANTHER" id="PTHR23235:SF158">
    <property type="entry name" value="C2H2-TYPE DOMAIN-CONTAINING PROTEIN"/>
    <property type="match status" value="1"/>
</dbReference>
<dbReference type="SUPFAM" id="SSF57667">
    <property type="entry name" value="beta-beta-alpha zinc fingers"/>
    <property type="match status" value="2"/>
</dbReference>
<dbReference type="Proteomes" id="UP000887566">
    <property type="component" value="Unplaced"/>
</dbReference>
<feature type="domain" description="C2H2-type" evidence="9">
    <location>
        <begin position="305"/>
        <end position="330"/>
    </location>
</feature>
<keyword evidence="4" id="KW-0862">Zinc</keyword>
<feature type="compositionally biased region" description="Low complexity" evidence="8">
    <location>
        <begin position="215"/>
        <end position="224"/>
    </location>
</feature>
<keyword evidence="1" id="KW-0479">Metal-binding</keyword>
<organism evidence="10 11">
    <name type="scientific">Plectus sambesii</name>
    <dbReference type="NCBI Taxonomy" id="2011161"/>
    <lineage>
        <taxon>Eukaryota</taxon>
        <taxon>Metazoa</taxon>
        <taxon>Ecdysozoa</taxon>
        <taxon>Nematoda</taxon>
        <taxon>Chromadorea</taxon>
        <taxon>Plectida</taxon>
        <taxon>Plectina</taxon>
        <taxon>Plectoidea</taxon>
        <taxon>Plectidae</taxon>
        <taxon>Plectus</taxon>
    </lineage>
</organism>
<dbReference type="WBParaSite" id="PSAMB.scaffold1051size36673.g10791.t1">
    <property type="protein sequence ID" value="PSAMB.scaffold1051size36673.g10791.t1"/>
    <property type="gene ID" value="PSAMB.scaffold1051size36673.g10791"/>
</dbReference>
<keyword evidence="2" id="KW-0677">Repeat</keyword>
<evidence type="ECO:0000256" key="8">
    <source>
        <dbReference type="SAM" id="MobiDB-lite"/>
    </source>
</evidence>
<dbReference type="GO" id="GO:0000981">
    <property type="term" value="F:DNA-binding transcription factor activity, RNA polymerase II-specific"/>
    <property type="evidence" value="ECO:0007669"/>
    <property type="project" value="TreeGrafter"/>
</dbReference>
<dbReference type="InterPro" id="IPR013087">
    <property type="entry name" value="Znf_C2H2_type"/>
</dbReference>
<evidence type="ECO:0000313" key="10">
    <source>
        <dbReference type="Proteomes" id="UP000887566"/>
    </source>
</evidence>
<keyword evidence="6" id="KW-0804">Transcription</keyword>
<dbReference type="GO" id="GO:0008270">
    <property type="term" value="F:zinc ion binding"/>
    <property type="evidence" value="ECO:0007669"/>
    <property type="project" value="UniProtKB-KW"/>
</dbReference>
<feature type="region of interest" description="Disordered" evidence="8">
    <location>
        <begin position="201"/>
        <end position="246"/>
    </location>
</feature>
<feature type="domain" description="C2H2-type" evidence="9">
    <location>
        <begin position="275"/>
        <end position="304"/>
    </location>
</feature>
<reference evidence="11" key="1">
    <citation type="submission" date="2022-11" db="UniProtKB">
        <authorList>
            <consortium name="WormBaseParasite"/>
        </authorList>
    </citation>
    <scope>IDENTIFICATION</scope>
</reference>
<dbReference type="FunFam" id="3.30.160.60:FF:000032">
    <property type="entry name" value="Krueppel-like factor 4"/>
    <property type="match status" value="1"/>
</dbReference>
<dbReference type="Gene3D" id="3.30.160.60">
    <property type="entry name" value="Classic Zinc Finger"/>
    <property type="match status" value="3"/>
</dbReference>
<accession>A0A914UJN1</accession>
<proteinExistence type="predicted"/>
<evidence type="ECO:0000256" key="3">
    <source>
        <dbReference type="ARBA" id="ARBA00022771"/>
    </source>
</evidence>
<evidence type="ECO:0000256" key="2">
    <source>
        <dbReference type="ARBA" id="ARBA00022737"/>
    </source>
</evidence>
<dbReference type="InterPro" id="IPR036236">
    <property type="entry name" value="Znf_C2H2_sf"/>
</dbReference>
<dbReference type="Pfam" id="PF00096">
    <property type="entry name" value="zf-C2H2"/>
    <property type="match status" value="3"/>
</dbReference>
<evidence type="ECO:0000256" key="5">
    <source>
        <dbReference type="ARBA" id="ARBA00023015"/>
    </source>
</evidence>
<keyword evidence="3 7" id="KW-0863">Zinc-finger</keyword>